<keyword evidence="1" id="KW-1133">Transmembrane helix</keyword>
<gene>
    <name evidence="2" type="ORF">BDZ94DRAFT_1269735</name>
</gene>
<dbReference type="Gene3D" id="2.60.120.260">
    <property type="entry name" value="Galactose-binding domain-like"/>
    <property type="match status" value="2"/>
</dbReference>
<sequence length="392" mass="42046">MAQNSARAVVIDDTDSGIRYTGQGWFLSVGSLENVGSFGPPYQHTSHGTNVTGSLAYTFQGTSVQVLGTINLAKTSVGPSDPFWECFVDNVSINITRPVDYFENNWILCEQQDLADGQHELTVNVTTAGQTFWFDRIQYTPSPGLLQMNAAQNALGSTANMTQVDGSTVTISFTGTSISWSGSIPVEFHHDASSATYVVDGGPPVLFPLPGLNNIETTMYNQIFFITPNLTAGPHSLVVVYHGNTRQTPLTLDYLYVSNTSSSLAPTTSPISSSTTLVINTSLTTTIINPTSPQGRSNPATNIGAIIGSVIGGVSLIALVMFILWRLRGRKSSKFLHEAQPVSGNPALVVSLSNYLFVSHHISSTSNAKSALSGYNPDTIAETRAMRKAREQ</sequence>
<feature type="transmembrane region" description="Helical" evidence="1">
    <location>
        <begin position="303"/>
        <end position="325"/>
    </location>
</feature>
<keyword evidence="1" id="KW-0472">Membrane</keyword>
<accession>A0A9P5XW34</accession>
<keyword evidence="1" id="KW-0812">Transmembrane</keyword>
<reference evidence="2" key="1">
    <citation type="submission" date="2020-11" db="EMBL/GenBank/DDBJ databases">
        <authorList>
            <consortium name="DOE Joint Genome Institute"/>
            <person name="Ahrendt S."/>
            <person name="Riley R."/>
            <person name="Andreopoulos W."/>
            <person name="Labutti K."/>
            <person name="Pangilinan J."/>
            <person name="Ruiz-Duenas F.J."/>
            <person name="Barrasa J.M."/>
            <person name="Sanchez-Garcia M."/>
            <person name="Camarero S."/>
            <person name="Miyauchi S."/>
            <person name="Serrano A."/>
            <person name="Linde D."/>
            <person name="Babiker R."/>
            <person name="Drula E."/>
            <person name="Ayuso-Fernandez I."/>
            <person name="Pacheco R."/>
            <person name="Padilla G."/>
            <person name="Ferreira P."/>
            <person name="Barriuso J."/>
            <person name="Kellner H."/>
            <person name="Castanera R."/>
            <person name="Alfaro M."/>
            <person name="Ramirez L."/>
            <person name="Pisabarro A.G."/>
            <person name="Kuo A."/>
            <person name="Tritt A."/>
            <person name="Lipzen A."/>
            <person name="He G."/>
            <person name="Yan M."/>
            <person name="Ng V."/>
            <person name="Cullen D."/>
            <person name="Martin F."/>
            <person name="Rosso M.-N."/>
            <person name="Henrissat B."/>
            <person name="Hibbett D."/>
            <person name="Martinez A.T."/>
            <person name="Grigoriev I.V."/>
        </authorList>
    </citation>
    <scope>NUCLEOTIDE SEQUENCE</scope>
    <source>
        <strain evidence="2">CBS 247.69</strain>
    </source>
</reference>
<proteinExistence type="predicted"/>
<evidence type="ECO:0000313" key="2">
    <source>
        <dbReference type="EMBL" id="KAF9458807.1"/>
    </source>
</evidence>
<dbReference type="Proteomes" id="UP000807353">
    <property type="component" value="Unassembled WGS sequence"/>
</dbReference>
<dbReference type="EMBL" id="MU150330">
    <property type="protein sequence ID" value="KAF9458807.1"/>
    <property type="molecule type" value="Genomic_DNA"/>
</dbReference>
<dbReference type="OrthoDB" id="3052647at2759"/>
<dbReference type="AlphaFoldDB" id="A0A9P5XW34"/>
<evidence type="ECO:0000313" key="3">
    <source>
        <dbReference type="Proteomes" id="UP000807353"/>
    </source>
</evidence>
<name>A0A9P5XW34_9AGAR</name>
<organism evidence="2 3">
    <name type="scientific">Collybia nuda</name>
    <dbReference type="NCBI Taxonomy" id="64659"/>
    <lineage>
        <taxon>Eukaryota</taxon>
        <taxon>Fungi</taxon>
        <taxon>Dikarya</taxon>
        <taxon>Basidiomycota</taxon>
        <taxon>Agaricomycotina</taxon>
        <taxon>Agaricomycetes</taxon>
        <taxon>Agaricomycetidae</taxon>
        <taxon>Agaricales</taxon>
        <taxon>Tricholomatineae</taxon>
        <taxon>Clitocybaceae</taxon>
        <taxon>Collybia</taxon>
    </lineage>
</organism>
<comment type="caution">
    <text evidence="2">The sequence shown here is derived from an EMBL/GenBank/DDBJ whole genome shotgun (WGS) entry which is preliminary data.</text>
</comment>
<keyword evidence="3" id="KW-1185">Reference proteome</keyword>
<protein>
    <submittedName>
        <fullName evidence="2">Uncharacterized protein</fullName>
    </submittedName>
</protein>
<evidence type="ECO:0000256" key="1">
    <source>
        <dbReference type="SAM" id="Phobius"/>
    </source>
</evidence>